<dbReference type="RefSeq" id="WP_074242722.1">
    <property type="nucleotide sequence ID" value="NZ_FSRA01000002.1"/>
</dbReference>
<gene>
    <name evidence="1" type="ORF">SAMN04488055_5498</name>
</gene>
<evidence type="ECO:0000313" key="2">
    <source>
        <dbReference type="Proteomes" id="UP000185003"/>
    </source>
</evidence>
<reference evidence="1 2" key="1">
    <citation type="submission" date="2016-11" db="EMBL/GenBank/DDBJ databases">
        <authorList>
            <person name="Jaros S."/>
            <person name="Januszkiewicz K."/>
            <person name="Wedrychowicz H."/>
        </authorList>
    </citation>
    <scope>NUCLEOTIDE SEQUENCE [LARGE SCALE GENOMIC DNA]</scope>
    <source>
        <strain evidence="1 2">DSM 24787</strain>
    </source>
</reference>
<organism evidence="1 2">
    <name type="scientific">Chitinophaga niabensis</name>
    <dbReference type="NCBI Taxonomy" id="536979"/>
    <lineage>
        <taxon>Bacteria</taxon>
        <taxon>Pseudomonadati</taxon>
        <taxon>Bacteroidota</taxon>
        <taxon>Chitinophagia</taxon>
        <taxon>Chitinophagales</taxon>
        <taxon>Chitinophagaceae</taxon>
        <taxon>Chitinophaga</taxon>
    </lineage>
</organism>
<protein>
    <submittedName>
        <fullName evidence="1">Uncharacterized protein</fullName>
    </submittedName>
</protein>
<dbReference type="Proteomes" id="UP000185003">
    <property type="component" value="Unassembled WGS sequence"/>
</dbReference>
<name>A0A1N6KBE9_9BACT</name>
<dbReference type="EMBL" id="FSRA01000002">
    <property type="protein sequence ID" value="SIO53885.1"/>
    <property type="molecule type" value="Genomic_DNA"/>
</dbReference>
<proteinExistence type="predicted"/>
<sequence>MKKNAIKSRNSNEPTEYYKAGDIFTIPGIGEFPSSLQTLWEEDDEVRRTFKLSAVTADFIYYADEEEGDGNGNTVMLNKQMELVSDNYFGFNDFVGVVEKNEGLLWISDAVEYWQREEFVKPQLITPEIEDLLNELDVEKLTDKEKTVYFRYRYSGPVKYTKAEALMAVMSVELDQEDYSNQLTAITDILK</sequence>
<dbReference type="OrthoDB" id="9848693at2"/>
<keyword evidence="2" id="KW-1185">Reference proteome</keyword>
<accession>A0A1N6KBE9</accession>
<evidence type="ECO:0000313" key="1">
    <source>
        <dbReference type="EMBL" id="SIO53885.1"/>
    </source>
</evidence>
<dbReference type="AlphaFoldDB" id="A0A1N6KBE9"/>